<sequence>MKKSRKIIAWAILSLILQVGVLLILDNIVFKQSSDFKSKKIEAAKDKTKGINATIPKDAQDVNISYGGTYLSYDKDSSLYMEDTKTGTTNKVETEKNGEILYYKWLSDRDRLIIAEKVDVNGDSKIQLITYNPKDSTETFVSNICSYEKDMEVKKITESTITGVYYIDVYKGGLKSNVYRIDINNDLNKVDLQTNILGNMQVIPHEDRLVYEDEVNGKFFVTSPNKQLTFNSNKKLTLLGIDRDDVVYVGELNGDKISSIIYGKVDENTSSWKTVTLDAVVNRKDIYFSNKGEILVNDCLMGKVKNLTTGEEVEYDGTLIQIKEGFIATADNNGKLSYKNLGTTSSKK</sequence>
<protein>
    <recommendedName>
        <fullName evidence="4">Dipeptidyl-peptidase IV</fullName>
    </recommendedName>
</protein>
<gene>
    <name evidence="2" type="ORF">CLOSAC_16300</name>
</gene>
<dbReference type="SUPFAM" id="SSF82171">
    <property type="entry name" value="DPP6 N-terminal domain-like"/>
    <property type="match status" value="1"/>
</dbReference>
<dbReference type="EMBL" id="LZYZ01000003">
    <property type="protein sequence ID" value="OOM13544.1"/>
    <property type="molecule type" value="Genomic_DNA"/>
</dbReference>
<evidence type="ECO:0000313" key="3">
    <source>
        <dbReference type="Proteomes" id="UP000191154"/>
    </source>
</evidence>
<dbReference type="RefSeq" id="WP_077864987.1">
    <property type="nucleotide sequence ID" value="NZ_LZYZ01000003.1"/>
</dbReference>
<evidence type="ECO:0008006" key="4">
    <source>
        <dbReference type="Google" id="ProtNLM"/>
    </source>
</evidence>
<dbReference type="STRING" id="169679.CSACC_12560"/>
<evidence type="ECO:0000313" key="2">
    <source>
        <dbReference type="EMBL" id="OOM13544.1"/>
    </source>
</evidence>
<proteinExistence type="predicted"/>
<keyword evidence="1" id="KW-1133">Transmembrane helix</keyword>
<organism evidence="2 3">
    <name type="scientific">Clostridium saccharobutylicum</name>
    <dbReference type="NCBI Taxonomy" id="169679"/>
    <lineage>
        <taxon>Bacteria</taxon>
        <taxon>Bacillati</taxon>
        <taxon>Bacillota</taxon>
        <taxon>Clostridia</taxon>
        <taxon>Eubacteriales</taxon>
        <taxon>Clostridiaceae</taxon>
        <taxon>Clostridium</taxon>
    </lineage>
</organism>
<dbReference type="AlphaFoldDB" id="A0A1S8NAN3"/>
<accession>A0A1S8NAN3</accession>
<reference evidence="2 3" key="1">
    <citation type="submission" date="2016-05" db="EMBL/GenBank/DDBJ databases">
        <title>Microbial solvent formation.</title>
        <authorList>
            <person name="Poehlein A."/>
            <person name="Montoya Solano J.D."/>
            <person name="Flitsch S."/>
            <person name="Krabben P."/>
            <person name="Duerre P."/>
            <person name="Daniel R."/>
        </authorList>
    </citation>
    <scope>NUCLEOTIDE SEQUENCE [LARGE SCALE GENOMIC DNA]</scope>
    <source>
        <strain evidence="2 3">L1-8</strain>
    </source>
</reference>
<keyword evidence="1" id="KW-0472">Membrane</keyword>
<comment type="caution">
    <text evidence="2">The sequence shown here is derived from an EMBL/GenBank/DDBJ whole genome shotgun (WGS) entry which is preliminary data.</text>
</comment>
<feature type="transmembrane region" description="Helical" evidence="1">
    <location>
        <begin position="7"/>
        <end position="30"/>
    </location>
</feature>
<keyword evidence="1" id="KW-0812">Transmembrane</keyword>
<dbReference type="Proteomes" id="UP000191154">
    <property type="component" value="Unassembled WGS sequence"/>
</dbReference>
<evidence type="ECO:0000256" key="1">
    <source>
        <dbReference type="SAM" id="Phobius"/>
    </source>
</evidence>
<name>A0A1S8NAN3_CLOSA</name>